<sequence length="178" mass="18819">MSAACPVRGVISEMPVAPFCQTTKNCPTGKSARTCPAPLTKIFRLTRRANHLYKLAPSHPDEGRIASRHERAVGCDGRDSVGRAMGSQGGSSRERSAGARTNDAANRLRQNSPDGTRPGKTFGVRWSRTAKSCGPGAPMLASSLAEMHSAQPGLRCIIDPQGDGGKKARSPGRARSKP</sequence>
<proteinExistence type="predicted"/>
<reference evidence="2 3" key="1">
    <citation type="submission" date="2016-11" db="EMBL/GenBank/DDBJ databases">
        <authorList>
            <person name="Jaros S."/>
            <person name="Januszkiewicz K."/>
            <person name="Wedrychowicz H."/>
        </authorList>
    </citation>
    <scope>NUCLEOTIDE SEQUENCE [LARGE SCALE GENOMIC DNA]</scope>
    <source>
        <strain evidence="2 3">GAS499</strain>
    </source>
</reference>
<accession>A0A1M6WU93</accession>
<name>A0A1M6WU93_9BRAD</name>
<dbReference type="AlphaFoldDB" id="A0A1M6WU93"/>
<evidence type="ECO:0000313" key="3">
    <source>
        <dbReference type="Proteomes" id="UP000189935"/>
    </source>
</evidence>
<protein>
    <submittedName>
        <fullName evidence="2">Uncharacterized protein</fullName>
    </submittedName>
</protein>
<evidence type="ECO:0000256" key="1">
    <source>
        <dbReference type="SAM" id="MobiDB-lite"/>
    </source>
</evidence>
<feature type="region of interest" description="Disordered" evidence="1">
    <location>
        <begin position="146"/>
        <end position="178"/>
    </location>
</feature>
<organism evidence="2 3">
    <name type="scientific">Bradyrhizobium lablabi</name>
    <dbReference type="NCBI Taxonomy" id="722472"/>
    <lineage>
        <taxon>Bacteria</taxon>
        <taxon>Pseudomonadati</taxon>
        <taxon>Pseudomonadota</taxon>
        <taxon>Alphaproteobacteria</taxon>
        <taxon>Hyphomicrobiales</taxon>
        <taxon>Nitrobacteraceae</taxon>
        <taxon>Bradyrhizobium</taxon>
    </lineage>
</organism>
<dbReference type="EMBL" id="LT670844">
    <property type="protein sequence ID" value="SHK97105.1"/>
    <property type="molecule type" value="Genomic_DNA"/>
</dbReference>
<feature type="compositionally biased region" description="Basic residues" evidence="1">
    <location>
        <begin position="167"/>
        <end position="178"/>
    </location>
</feature>
<dbReference type="Proteomes" id="UP000189935">
    <property type="component" value="Chromosome I"/>
</dbReference>
<evidence type="ECO:0000313" key="2">
    <source>
        <dbReference type="EMBL" id="SHK97105.1"/>
    </source>
</evidence>
<feature type="region of interest" description="Disordered" evidence="1">
    <location>
        <begin position="74"/>
        <end position="133"/>
    </location>
</feature>
<gene>
    <name evidence="2" type="ORF">SAMN05444159_4665</name>
</gene>